<dbReference type="Proteomes" id="UP000243002">
    <property type="component" value="Unassembled WGS sequence"/>
</dbReference>
<organism evidence="1 2">
    <name type="scientific">Cyanobium usitatum str. Tous</name>
    <dbReference type="NCBI Taxonomy" id="2116684"/>
    <lineage>
        <taxon>Bacteria</taxon>
        <taxon>Bacillati</taxon>
        <taxon>Cyanobacteriota</taxon>
        <taxon>Cyanophyceae</taxon>
        <taxon>Synechococcales</taxon>
        <taxon>Prochlorococcaceae</taxon>
        <taxon>Cyanobium</taxon>
    </lineage>
</organism>
<protein>
    <recommendedName>
        <fullName evidence="3">ABM domain-containing protein</fullName>
    </recommendedName>
</protein>
<name>A0A2P7MWR9_9CYAN</name>
<gene>
    <name evidence="1" type="ORF">C7K55_06410</name>
</gene>
<sequence>MHMVANFWPGATLEQFQVELAQLEGKEQPQAQLLRTVAEVEGGLMIVSLWEGQAQYESWAEATLLPQIDLPGGMEGRPEQRKGLVVDHYSVLPAS</sequence>
<evidence type="ECO:0000313" key="1">
    <source>
        <dbReference type="EMBL" id="PSJ05672.1"/>
    </source>
</evidence>
<keyword evidence="2" id="KW-1185">Reference proteome</keyword>
<dbReference type="EMBL" id="PXXO01000006">
    <property type="protein sequence ID" value="PSJ05672.1"/>
    <property type="molecule type" value="Genomic_DNA"/>
</dbReference>
<evidence type="ECO:0000313" key="2">
    <source>
        <dbReference type="Proteomes" id="UP000243002"/>
    </source>
</evidence>
<proteinExistence type="predicted"/>
<evidence type="ECO:0008006" key="3">
    <source>
        <dbReference type="Google" id="ProtNLM"/>
    </source>
</evidence>
<comment type="caution">
    <text evidence="1">The sequence shown here is derived from an EMBL/GenBank/DDBJ whole genome shotgun (WGS) entry which is preliminary data.</text>
</comment>
<reference evidence="1 2" key="1">
    <citation type="journal article" date="2018" name="Environ. Microbiol.">
        <title>Ecological and genomic features of two widespread freshwater picocyanobacteria.</title>
        <authorList>
            <person name="Cabello-Yeves P.J."/>
            <person name="Picazo A."/>
            <person name="Camacho A."/>
            <person name="Callieri C."/>
            <person name="Rosselli R."/>
            <person name="Roda-Garcia J.J."/>
            <person name="Coutinho F.H."/>
            <person name="Rodriguez-Valera F."/>
        </authorList>
    </citation>
    <scope>NUCLEOTIDE SEQUENCE [LARGE SCALE GENOMIC DNA]</scope>
    <source>
        <strain evidence="1 2">Tous</strain>
    </source>
</reference>
<accession>A0A2P7MWR9</accession>
<dbReference type="AlphaFoldDB" id="A0A2P7MWR9"/>